<evidence type="ECO:0000256" key="8">
    <source>
        <dbReference type="SAM" id="Phobius"/>
    </source>
</evidence>
<dbReference type="InterPro" id="IPR038731">
    <property type="entry name" value="RgtA/B/C-like"/>
</dbReference>
<dbReference type="PANTHER" id="PTHR33908">
    <property type="entry name" value="MANNOSYLTRANSFERASE YKCB-RELATED"/>
    <property type="match status" value="1"/>
</dbReference>
<feature type="transmembrane region" description="Helical" evidence="8">
    <location>
        <begin position="333"/>
        <end position="350"/>
    </location>
</feature>
<name>A0ABU7UYV8_9GAMM</name>
<gene>
    <name evidence="10" type="ORF">V3390_04245</name>
</gene>
<dbReference type="InterPro" id="IPR050297">
    <property type="entry name" value="LipidA_mod_glycosyltrf_83"/>
</dbReference>
<feature type="transmembrane region" description="Helical" evidence="8">
    <location>
        <begin position="12"/>
        <end position="31"/>
    </location>
</feature>
<feature type="transmembrane region" description="Helical" evidence="8">
    <location>
        <begin position="218"/>
        <end position="241"/>
    </location>
</feature>
<evidence type="ECO:0000256" key="2">
    <source>
        <dbReference type="ARBA" id="ARBA00022475"/>
    </source>
</evidence>
<keyword evidence="7 8" id="KW-0472">Membrane</keyword>
<feature type="transmembrane region" description="Helical" evidence="8">
    <location>
        <begin position="274"/>
        <end position="296"/>
    </location>
</feature>
<feature type="domain" description="Glycosyltransferase RgtA/B/C/D-like" evidence="9">
    <location>
        <begin position="63"/>
        <end position="231"/>
    </location>
</feature>
<evidence type="ECO:0000256" key="6">
    <source>
        <dbReference type="ARBA" id="ARBA00022989"/>
    </source>
</evidence>
<evidence type="ECO:0000313" key="10">
    <source>
        <dbReference type="EMBL" id="MEF2155443.1"/>
    </source>
</evidence>
<keyword evidence="2" id="KW-1003">Cell membrane</keyword>
<comment type="subcellular location">
    <subcellularLocation>
        <location evidence="1">Cell membrane</location>
        <topology evidence="1">Multi-pass membrane protein</topology>
    </subcellularLocation>
</comment>
<organism evidence="10 11">
    <name type="scientific">Aquilutibacter rugosus</name>
    <dbReference type="NCBI Taxonomy" id="3115820"/>
    <lineage>
        <taxon>Bacteria</taxon>
        <taxon>Pseudomonadati</taxon>
        <taxon>Pseudomonadota</taxon>
        <taxon>Gammaproteobacteria</taxon>
        <taxon>Lysobacterales</taxon>
        <taxon>Lysobacteraceae</taxon>
        <taxon>Aquilutibacter</taxon>
    </lineage>
</organism>
<evidence type="ECO:0000256" key="5">
    <source>
        <dbReference type="ARBA" id="ARBA00022692"/>
    </source>
</evidence>
<feature type="transmembrane region" description="Helical" evidence="8">
    <location>
        <begin position="398"/>
        <end position="417"/>
    </location>
</feature>
<evidence type="ECO:0000259" key="9">
    <source>
        <dbReference type="Pfam" id="PF13231"/>
    </source>
</evidence>
<protein>
    <submittedName>
        <fullName evidence="10">Glycosyltransferase family 39 protein</fullName>
    </submittedName>
</protein>
<proteinExistence type="predicted"/>
<feature type="transmembrane region" description="Helical" evidence="8">
    <location>
        <begin position="167"/>
        <end position="197"/>
    </location>
</feature>
<dbReference type="PANTHER" id="PTHR33908:SF3">
    <property type="entry name" value="UNDECAPRENYL PHOSPHATE-ALPHA-4-AMINO-4-DEOXY-L-ARABINOSE ARABINOSYL TRANSFERASE"/>
    <property type="match status" value="1"/>
</dbReference>
<dbReference type="Pfam" id="PF13231">
    <property type="entry name" value="PMT_2"/>
    <property type="match status" value="1"/>
</dbReference>
<evidence type="ECO:0000256" key="1">
    <source>
        <dbReference type="ARBA" id="ARBA00004651"/>
    </source>
</evidence>
<evidence type="ECO:0000256" key="4">
    <source>
        <dbReference type="ARBA" id="ARBA00022679"/>
    </source>
</evidence>
<feature type="transmembrane region" description="Helical" evidence="8">
    <location>
        <begin position="424"/>
        <end position="445"/>
    </location>
</feature>
<evidence type="ECO:0000256" key="7">
    <source>
        <dbReference type="ARBA" id="ARBA00023136"/>
    </source>
</evidence>
<keyword evidence="4" id="KW-0808">Transferase</keyword>
<feature type="transmembrane region" description="Helical" evidence="8">
    <location>
        <begin position="116"/>
        <end position="135"/>
    </location>
</feature>
<evidence type="ECO:0000313" key="11">
    <source>
        <dbReference type="Proteomes" id="UP001356170"/>
    </source>
</evidence>
<keyword evidence="5 8" id="KW-0812">Transmembrane</keyword>
<keyword evidence="3" id="KW-0328">Glycosyltransferase</keyword>
<keyword evidence="11" id="KW-1185">Reference proteome</keyword>
<feature type="transmembrane region" description="Helical" evidence="8">
    <location>
        <begin position="362"/>
        <end position="386"/>
    </location>
</feature>
<feature type="transmembrane region" description="Helical" evidence="8">
    <location>
        <begin position="73"/>
        <end position="96"/>
    </location>
</feature>
<sequence length="573" mass="64462">MSTNKRYSERTLFWLCATVILFVGLGLRDPWPADEPRFMLVAKQMVESGNWLFPMRGDELYPDKPPVFMWIQALLYGLTGSVRIAFLLPSLVSGLIVLGLVRDLGRRLWSDASSSVWHVGAIASWLLLFAVMFTFQFKRAQIDPLITLWVTIGIWAFLRHYLERPSLALWCLAWAACGIGIITKGVGFLPLLVLPIAVWATRARWQSMAPSTRSPMRWLLGPVALVVPIALWLIPMATVAYGGNDPMFRAYADNILFKQTAGRYTNPWLHQQPWYYFIQVVLLQWLPVSLALPFVWRDWRTAWQQRDARILLPLLWVVLVVIFFSLSKGKREVYVLPALPMFCLAVAPFVQRMAAGKGLPRLVSGFNAVLIAFLLLGGAALAFGWMSPPNTLAGNAVPMGYVLLACGAAALGGSLLLRRLHRFAPLAATLSALWIGLSLFAYPLLNDDSSARGLMRDVAARIPADAELGLVAWKEQNLLMRHNRTRTFGFLRPPLAQWQDAAAWAQEQPSRRWLLSERKALPQCMQGAQADFMGVYNRRYWYLVPATHACAASAQEMRDVELDRTKGFEGAFE</sequence>
<keyword evidence="6 8" id="KW-1133">Transmembrane helix</keyword>
<reference evidence="10 11" key="1">
    <citation type="submission" date="2024-01" db="EMBL/GenBank/DDBJ databases">
        <title>Novel species of the genus Luteimonas isolated from rivers.</title>
        <authorList>
            <person name="Lu H."/>
        </authorList>
    </citation>
    <scope>NUCLEOTIDE SEQUENCE [LARGE SCALE GENOMIC DNA]</scope>
    <source>
        <strain evidence="10 11">FXH3W</strain>
    </source>
</reference>
<evidence type="ECO:0000256" key="3">
    <source>
        <dbReference type="ARBA" id="ARBA00022676"/>
    </source>
</evidence>
<accession>A0ABU7UYV8</accession>
<feature type="transmembrane region" description="Helical" evidence="8">
    <location>
        <begin position="308"/>
        <end position="327"/>
    </location>
</feature>
<dbReference type="Proteomes" id="UP001356170">
    <property type="component" value="Unassembled WGS sequence"/>
</dbReference>
<dbReference type="RefSeq" id="WP_331703485.1">
    <property type="nucleotide sequence ID" value="NZ_JAZHBO010000001.1"/>
</dbReference>
<dbReference type="EMBL" id="JAZHBO010000001">
    <property type="protein sequence ID" value="MEF2155443.1"/>
    <property type="molecule type" value="Genomic_DNA"/>
</dbReference>
<comment type="caution">
    <text evidence="10">The sequence shown here is derived from an EMBL/GenBank/DDBJ whole genome shotgun (WGS) entry which is preliminary data.</text>
</comment>